<dbReference type="Gene3D" id="3.40.630.30">
    <property type="match status" value="1"/>
</dbReference>
<dbReference type="RefSeq" id="WP_230500353.1">
    <property type="nucleotide sequence ID" value="NZ_CAKJTJ010000004.1"/>
</dbReference>
<keyword evidence="3" id="KW-1185">Reference proteome</keyword>
<dbReference type="InterPro" id="IPR000182">
    <property type="entry name" value="GNAT_dom"/>
</dbReference>
<dbReference type="SUPFAM" id="SSF55729">
    <property type="entry name" value="Acyl-CoA N-acyltransferases (Nat)"/>
    <property type="match status" value="1"/>
</dbReference>
<dbReference type="InterPro" id="IPR016181">
    <property type="entry name" value="Acyl_CoA_acyltransferase"/>
</dbReference>
<gene>
    <name evidence="2" type="ORF">BACCIP111883_01195</name>
</gene>
<dbReference type="Pfam" id="PF13508">
    <property type="entry name" value="Acetyltransf_7"/>
    <property type="match status" value="1"/>
</dbReference>
<evidence type="ECO:0000313" key="2">
    <source>
        <dbReference type="EMBL" id="CAG9620427.1"/>
    </source>
</evidence>
<sequence length="113" mass="13290">MLNQKEGWSNLVQKEEETKIAWQNSTIKYVVYDGEILVGYVRGMTDKYVTLYVCEILINQEYRGLGIGEQLLKYIHSLYPKTRMELLASSSSSIFYEKLGFRKFYGYRKSYGE</sequence>
<organism evidence="2 3">
    <name type="scientific">Sutcliffiella rhizosphaerae</name>
    <dbReference type="NCBI Taxonomy" id="2880967"/>
    <lineage>
        <taxon>Bacteria</taxon>
        <taxon>Bacillati</taxon>
        <taxon>Bacillota</taxon>
        <taxon>Bacilli</taxon>
        <taxon>Bacillales</taxon>
        <taxon>Bacillaceae</taxon>
        <taxon>Sutcliffiella</taxon>
    </lineage>
</organism>
<evidence type="ECO:0000259" key="1">
    <source>
        <dbReference type="PROSITE" id="PS51186"/>
    </source>
</evidence>
<dbReference type="PROSITE" id="PS51186">
    <property type="entry name" value="GNAT"/>
    <property type="match status" value="1"/>
</dbReference>
<reference evidence="2 3" key="1">
    <citation type="submission" date="2021-10" db="EMBL/GenBank/DDBJ databases">
        <authorList>
            <person name="Criscuolo A."/>
        </authorList>
    </citation>
    <scope>NUCLEOTIDE SEQUENCE [LARGE SCALE GENOMIC DNA]</scope>
    <source>
        <strain evidence="3">CIP 111883</strain>
    </source>
</reference>
<dbReference type="Proteomes" id="UP000789833">
    <property type="component" value="Unassembled WGS sequence"/>
</dbReference>
<feature type="domain" description="N-acetyltransferase" evidence="1">
    <location>
        <begin position="1"/>
        <end position="113"/>
    </location>
</feature>
<evidence type="ECO:0000313" key="3">
    <source>
        <dbReference type="Proteomes" id="UP000789833"/>
    </source>
</evidence>
<proteinExistence type="predicted"/>
<comment type="caution">
    <text evidence="2">The sequence shown here is derived from an EMBL/GenBank/DDBJ whole genome shotgun (WGS) entry which is preliminary data.</text>
</comment>
<dbReference type="CDD" id="cd04301">
    <property type="entry name" value="NAT_SF"/>
    <property type="match status" value="1"/>
</dbReference>
<name>A0ABM8YKG3_9BACI</name>
<accession>A0ABM8YKG3</accession>
<protein>
    <recommendedName>
        <fullName evidence="1">N-acetyltransferase domain-containing protein</fullName>
    </recommendedName>
</protein>
<dbReference type="EMBL" id="CAKJTJ010000004">
    <property type="protein sequence ID" value="CAG9620427.1"/>
    <property type="molecule type" value="Genomic_DNA"/>
</dbReference>